<dbReference type="InterPro" id="IPR032675">
    <property type="entry name" value="LRR_dom_sf"/>
</dbReference>
<organism evidence="5 6">
    <name type="scientific">Chlorella sorokiniana</name>
    <name type="common">Freshwater green alga</name>
    <dbReference type="NCBI Taxonomy" id="3076"/>
    <lineage>
        <taxon>Eukaryota</taxon>
        <taxon>Viridiplantae</taxon>
        <taxon>Chlorophyta</taxon>
        <taxon>core chlorophytes</taxon>
        <taxon>Trebouxiophyceae</taxon>
        <taxon>Chlorellales</taxon>
        <taxon>Chlorellaceae</taxon>
        <taxon>Chlorella clade</taxon>
        <taxon>Chlorella</taxon>
    </lineage>
</organism>
<dbReference type="SUPFAM" id="SSF52058">
    <property type="entry name" value="L domain-like"/>
    <property type="match status" value="1"/>
</dbReference>
<reference evidence="5 6" key="1">
    <citation type="journal article" date="2018" name="Plant J.">
        <title>Genome sequences of Chlorella sorokiniana UTEX 1602 and Micractinium conductrix SAG 241.80: implications to maltose excretion by a green alga.</title>
        <authorList>
            <person name="Arriola M.B."/>
            <person name="Velmurugan N."/>
            <person name="Zhang Y."/>
            <person name="Plunkett M.H."/>
            <person name="Hondzo H."/>
            <person name="Barney B.M."/>
        </authorList>
    </citation>
    <scope>NUCLEOTIDE SEQUENCE [LARGE SCALE GENOMIC DNA]</scope>
    <source>
        <strain evidence="6">UTEX 1602</strain>
    </source>
</reference>
<evidence type="ECO:0000256" key="2">
    <source>
        <dbReference type="ARBA" id="ARBA00022614"/>
    </source>
</evidence>
<dbReference type="PANTHER" id="PTHR48051">
    <property type="match status" value="1"/>
</dbReference>
<dbReference type="InterPro" id="IPR050216">
    <property type="entry name" value="LRR_domain-containing"/>
</dbReference>
<dbReference type="GO" id="GO:0005930">
    <property type="term" value="C:axoneme"/>
    <property type="evidence" value="ECO:0007669"/>
    <property type="project" value="UniProtKB-SubCell"/>
</dbReference>
<dbReference type="Pfam" id="PF13516">
    <property type="entry name" value="LRR_6"/>
    <property type="match status" value="1"/>
</dbReference>
<dbReference type="AlphaFoldDB" id="A0A2P6TGC8"/>
<sequence>MASGAELASETAGPRLLDLPPNCLERVLELVLFCYDDGARQWPPFPASSRSGFSLPAGITADPLLACKALWQAAQAMLPHRLSVNLPGGGQGPDRRFEQLLQTCPGLQQLALAASERRPDSTSLAALTQLSSLELHCRTVEAGPGGPGLSRLAALRTLRLDVSDVVQLQPGVPLPRLNPDLQELFVTGPDLPNAWSFPTCLLAGSASLLGMSRMRRMALARFRLEDPPEAPQSPAIQSLTLAQCSSHWWEPAVLSRLASLTALVLQCNRPPRVNLLPEHLTFLDLSSAPQLRKLCIAMELFTELPLGVPQMSGLTALDLSYNLLGSLPAGPYLSSLRQLSLAHTRFASLPPVLEAATALEALDITGCSRLRLREMSVLTRMPALLTVHLRHKAPSTHLPTLRLERESKQQELSQLKDEMELAAELQAMLRRRRPCATSWLEPPLLPRMSGLTELVLQRSMDDEVNFSTLAHLRRLCLAAELLTELPAGLAQLSCLTALDLSCNKLTDLPAGPYLSSLRQLSLAHNRFVRLPPVLVAATALEALDLTGCDKLSTGLGVLTRVRAQLA</sequence>
<keyword evidence="3" id="KW-0677">Repeat</keyword>
<accession>A0A2P6TGC8</accession>
<dbReference type="EMBL" id="LHPG02000017">
    <property type="protein sequence ID" value="PRW33166.1"/>
    <property type="molecule type" value="Genomic_DNA"/>
</dbReference>
<dbReference type="InterPro" id="IPR003591">
    <property type="entry name" value="Leu-rich_rpt_typical-subtyp"/>
</dbReference>
<keyword evidence="4" id="KW-0175">Coiled coil</keyword>
<evidence type="ECO:0000256" key="4">
    <source>
        <dbReference type="SAM" id="Coils"/>
    </source>
</evidence>
<dbReference type="PROSITE" id="PS51450">
    <property type="entry name" value="LRR"/>
    <property type="match status" value="2"/>
</dbReference>
<protein>
    <submittedName>
        <fullName evidence="5">Leucine rich repeat</fullName>
    </submittedName>
</protein>
<name>A0A2P6TGC8_CHLSO</name>
<keyword evidence="2" id="KW-0433">Leucine-rich repeat</keyword>
<evidence type="ECO:0000256" key="1">
    <source>
        <dbReference type="ARBA" id="ARBA00004430"/>
    </source>
</evidence>
<comment type="subcellular location">
    <subcellularLocation>
        <location evidence="1">Cytoplasm</location>
        <location evidence="1">Cytoskeleton</location>
        <location evidence="1">Cilium axoneme</location>
    </subcellularLocation>
</comment>
<keyword evidence="6" id="KW-1185">Reference proteome</keyword>
<feature type="coiled-coil region" evidence="4">
    <location>
        <begin position="398"/>
        <end position="432"/>
    </location>
</feature>
<evidence type="ECO:0000256" key="3">
    <source>
        <dbReference type="ARBA" id="ARBA00022737"/>
    </source>
</evidence>
<evidence type="ECO:0000313" key="6">
    <source>
        <dbReference type="Proteomes" id="UP000239899"/>
    </source>
</evidence>
<dbReference type="InterPro" id="IPR001611">
    <property type="entry name" value="Leu-rich_rpt"/>
</dbReference>
<proteinExistence type="predicted"/>
<dbReference type="PANTHER" id="PTHR48051:SF1">
    <property type="entry name" value="RAS SUPPRESSOR PROTEIN 1"/>
    <property type="match status" value="1"/>
</dbReference>
<dbReference type="SMART" id="SM00369">
    <property type="entry name" value="LRR_TYP"/>
    <property type="match status" value="5"/>
</dbReference>
<dbReference type="OrthoDB" id="1394818at2759"/>
<dbReference type="Proteomes" id="UP000239899">
    <property type="component" value="Unassembled WGS sequence"/>
</dbReference>
<dbReference type="Gene3D" id="3.80.10.10">
    <property type="entry name" value="Ribonuclease Inhibitor"/>
    <property type="match status" value="2"/>
</dbReference>
<comment type="caution">
    <text evidence="5">The sequence shown here is derived from an EMBL/GenBank/DDBJ whole genome shotgun (WGS) entry which is preliminary data.</text>
</comment>
<gene>
    <name evidence="5" type="ORF">C2E21_7876</name>
</gene>
<evidence type="ECO:0000313" key="5">
    <source>
        <dbReference type="EMBL" id="PRW33166.1"/>
    </source>
</evidence>
<dbReference type="STRING" id="3076.A0A2P6TGC8"/>